<dbReference type="AlphaFoldDB" id="A0A0A2UYB9"/>
<keyword evidence="5" id="KW-1185">Reference proteome</keyword>
<reference evidence="4 5" key="1">
    <citation type="submission" date="2013-08" db="EMBL/GenBank/DDBJ databases">
        <title>Genome of Pontibacillus chungwhensis.</title>
        <authorList>
            <person name="Wang Q."/>
            <person name="Wang G."/>
        </authorList>
    </citation>
    <scope>NUCLEOTIDE SEQUENCE [LARGE SCALE GENOMIC DNA]</scope>
    <source>
        <strain evidence="4 5">BH030062</strain>
    </source>
</reference>
<accession>A0A0A2UYB9</accession>
<dbReference type="Proteomes" id="UP000030153">
    <property type="component" value="Unassembled WGS sequence"/>
</dbReference>
<proteinExistence type="predicted"/>
<evidence type="ECO:0000259" key="3">
    <source>
        <dbReference type="Pfam" id="PF13205"/>
    </source>
</evidence>
<keyword evidence="1 2" id="KW-0732">Signal</keyword>
<dbReference type="InterPro" id="IPR032812">
    <property type="entry name" value="SbsA_Ig"/>
</dbReference>
<feature type="chain" id="PRO_5002006464" description="SbsA Ig-like domain-containing protein" evidence="2">
    <location>
        <begin position="28"/>
        <end position="466"/>
    </location>
</feature>
<sequence length="466" mass="52822">MNMPKMVRTFALLLLLSLVANPLHTHAKEMDSKEVQPNKDWRVDFNTEVDSSTLSDEQIYVTDPTGTKVSITLLAESPKTILIKSKKGYKTGESYTLHITPKVVFENGGKLKEEVTQPFTISGDPEPTPINSPLIYTDGNSIFYSAEYNQNGEIKYHKPIHTVRNAEEGLASFEDMGSYLLLDEETNRNEIDGIPSYFEYQERMIGKVQAHESEAYYTEYQYEGFATGGSCGGGGAEFYQLFKLDGDHGSTKVSGDYISSIVEEPFTIINNSIYYARVNNEGMSNYELVKTDLDGEHAVTLLEEIDNFWIQDDKVYYTNEQTLHAMDLDGSNQEELPTKGKLYEDNACGVSNYTVGTNGITYETYTDEGSVKYYYDFETKSETLLNSIGFEKILAVDTDNNEYIGLDYGRWDQPNNDVISIYNLSTGEKKKELITELDYETSQLEVFSSERRVQYIKSSKLLQISY</sequence>
<evidence type="ECO:0000313" key="5">
    <source>
        <dbReference type="Proteomes" id="UP000030153"/>
    </source>
</evidence>
<evidence type="ECO:0000256" key="1">
    <source>
        <dbReference type="ARBA" id="ARBA00022729"/>
    </source>
</evidence>
<name>A0A0A2UYB9_9BACI</name>
<dbReference type="eggNOG" id="ENOG502ZUR6">
    <property type="taxonomic scope" value="Bacteria"/>
</dbReference>
<evidence type="ECO:0000256" key="2">
    <source>
        <dbReference type="SAM" id="SignalP"/>
    </source>
</evidence>
<dbReference type="SUPFAM" id="SSF69304">
    <property type="entry name" value="Tricorn protease N-terminal domain"/>
    <property type="match status" value="1"/>
</dbReference>
<comment type="caution">
    <text evidence="4">The sequence shown here is derived from an EMBL/GenBank/DDBJ whole genome shotgun (WGS) entry which is preliminary data.</text>
</comment>
<evidence type="ECO:0000313" key="4">
    <source>
        <dbReference type="EMBL" id="KGP91521.1"/>
    </source>
</evidence>
<gene>
    <name evidence="4" type="ORF">N780_20010</name>
</gene>
<protein>
    <recommendedName>
        <fullName evidence="3">SbsA Ig-like domain-containing protein</fullName>
    </recommendedName>
</protein>
<dbReference type="EMBL" id="AVBG01000006">
    <property type="protein sequence ID" value="KGP91521.1"/>
    <property type="molecule type" value="Genomic_DNA"/>
</dbReference>
<organism evidence="4 5">
    <name type="scientific">Pontibacillus chungwhensis BH030062</name>
    <dbReference type="NCBI Taxonomy" id="1385513"/>
    <lineage>
        <taxon>Bacteria</taxon>
        <taxon>Bacillati</taxon>
        <taxon>Bacillota</taxon>
        <taxon>Bacilli</taxon>
        <taxon>Bacillales</taxon>
        <taxon>Bacillaceae</taxon>
        <taxon>Pontibacillus</taxon>
    </lineage>
</organism>
<dbReference type="Pfam" id="PF13205">
    <property type="entry name" value="Big_5"/>
    <property type="match status" value="1"/>
</dbReference>
<dbReference type="OrthoDB" id="1489464at2"/>
<feature type="domain" description="SbsA Ig-like" evidence="3">
    <location>
        <begin position="31"/>
        <end position="120"/>
    </location>
</feature>
<dbReference type="RefSeq" id="WP_036783227.1">
    <property type="nucleotide sequence ID" value="NZ_AVBG01000006.1"/>
</dbReference>
<feature type="signal peptide" evidence="2">
    <location>
        <begin position="1"/>
        <end position="27"/>
    </location>
</feature>